<protein>
    <recommendedName>
        <fullName evidence="1">BACK domain-containing protein</fullName>
    </recommendedName>
</protein>
<dbReference type="SMART" id="SM00875">
    <property type="entry name" value="BACK"/>
    <property type="match status" value="1"/>
</dbReference>
<dbReference type="InterPro" id="IPR011705">
    <property type="entry name" value="BACK"/>
</dbReference>
<dbReference type="InterPro" id="IPR038648">
    <property type="entry name" value="PHR_sf"/>
</dbReference>
<keyword evidence="3" id="KW-1185">Reference proteome</keyword>
<evidence type="ECO:0000259" key="1">
    <source>
        <dbReference type="SMART" id="SM00875"/>
    </source>
</evidence>
<dbReference type="PANTHER" id="PTHR45774">
    <property type="entry name" value="BTB/POZ DOMAIN-CONTAINING"/>
    <property type="match status" value="1"/>
</dbReference>
<evidence type="ECO:0000313" key="2">
    <source>
        <dbReference type="EMBL" id="CAH3176163.1"/>
    </source>
</evidence>
<reference evidence="2 3" key="1">
    <citation type="submission" date="2022-05" db="EMBL/GenBank/DDBJ databases">
        <authorList>
            <consortium name="Genoscope - CEA"/>
            <person name="William W."/>
        </authorList>
    </citation>
    <scope>NUCLEOTIDE SEQUENCE [LARGE SCALE GENOMIC DNA]</scope>
</reference>
<dbReference type="PANTHER" id="PTHR45774:SF3">
    <property type="entry name" value="BTB (POZ) DOMAIN-CONTAINING 2B-RELATED"/>
    <property type="match status" value="1"/>
</dbReference>
<dbReference type="Gene3D" id="1.25.40.420">
    <property type="match status" value="1"/>
</dbReference>
<dbReference type="InterPro" id="IPR012983">
    <property type="entry name" value="PHR"/>
</dbReference>
<organism evidence="2 3">
    <name type="scientific">Porites lobata</name>
    <dbReference type="NCBI Taxonomy" id="104759"/>
    <lineage>
        <taxon>Eukaryota</taxon>
        <taxon>Metazoa</taxon>
        <taxon>Cnidaria</taxon>
        <taxon>Anthozoa</taxon>
        <taxon>Hexacorallia</taxon>
        <taxon>Scleractinia</taxon>
        <taxon>Fungiina</taxon>
        <taxon>Poritidae</taxon>
        <taxon>Porites</taxon>
    </lineage>
</organism>
<comment type="caution">
    <text evidence="2">The sequence shown here is derived from an EMBL/GenBank/DDBJ whole genome shotgun (WGS) entry which is preliminary data.</text>
</comment>
<dbReference type="Pfam" id="PF08005">
    <property type="entry name" value="PHR"/>
    <property type="match status" value="1"/>
</dbReference>
<evidence type="ECO:0000313" key="3">
    <source>
        <dbReference type="Proteomes" id="UP001159405"/>
    </source>
</evidence>
<name>A0ABN8RD45_9CNID</name>
<proteinExistence type="predicted"/>
<accession>A0ABN8RD45</accession>
<sequence>MSCKFSTWQRNTLYLHSPISALNIFRNIYRRRMCSPSCRKPRSLRIKIWKNGAHRLIETHTENALTSEEFVTLERSVVESVVKRERLNVKEVDLFKAIDRWATKEVEKQRLTPGGKVKRRILGEKIVKAIRFPVMSQKEFASVVVDCDILTKKEIGFMMKHYGGVGLEASLPFMHSPRQYGTGPLHRVYRSAMHSATCWPCNGFLKDALGVSVSKPVKLQGVQHFGSEGGEYTVSLEVKDTINSFSLVKQTGTYFPEEDETHFYDGFDVMFDHPVCLEKGKVYDIVSLIKGPPSLFVTNGKEYVEALGIQFSFSNSAASSNGTKVKSGQFPALIFSTM</sequence>
<dbReference type="Proteomes" id="UP001159405">
    <property type="component" value="Unassembled WGS sequence"/>
</dbReference>
<feature type="domain" description="BACK" evidence="1">
    <location>
        <begin position="37"/>
        <end position="145"/>
    </location>
</feature>
<dbReference type="Gene3D" id="2.60.120.820">
    <property type="entry name" value="PHR domain"/>
    <property type="match status" value="1"/>
</dbReference>
<gene>
    <name evidence="2" type="ORF">PLOB_00017522</name>
</gene>
<dbReference type="Pfam" id="PF07707">
    <property type="entry name" value="BACK"/>
    <property type="match status" value="1"/>
</dbReference>
<dbReference type="EMBL" id="CALNXK010000209">
    <property type="protein sequence ID" value="CAH3176163.1"/>
    <property type="molecule type" value="Genomic_DNA"/>
</dbReference>